<protein>
    <submittedName>
        <fullName evidence="1">Uncharacterized protein</fullName>
    </submittedName>
</protein>
<evidence type="ECO:0000313" key="2">
    <source>
        <dbReference type="Proteomes" id="UP000729733"/>
    </source>
</evidence>
<name>A0A964FIA1_9CYAN</name>
<organism evidence="1 2">
    <name type="scientific">Waterburya agarophytonicola KI4</name>
    <dbReference type="NCBI Taxonomy" id="2874699"/>
    <lineage>
        <taxon>Bacteria</taxon>
        <taxon>Bacillati</taxon>
        <taxon>Cyanobacteriota</taxon>
        <taxon>Cyanophyceae</taxon>
        <taxon>Pleurocapsales</taxon>
        <taxon>Hyellaceae</taxon>
        <taxon>Waterburya</taxon>
        <taxon>Waterburya agarophytonicola</taxon>
    </lineage>
</organism>
<dbReference type="RefSeq" id="WP_229642794.1">
    <property type="nucleotide sequence ID" value="NZ_JADWDC010000104.1"/>
</dbReference>
<proteinExistence type="predicted"/>
<keyword evidence="2" id="KW-1185">Reference proteome</keyword>
<dbReference type="Proteomes" id="UP000729733">
    <property type="component" value="Unassembled WGS sequence"/>
</dbReference>
<evidence type="ECO:0000313" key="1">
    <source>
        <dbReference type="EMBL" id="MCC0179697.1"/>
    </source>
</evidence>
<comment type="caution">
    <text evidence="1">The sequence shown here is derived from an EMBL/GenBank/DDBJ whole genome shotgun (WGS) entry which is preliminary data.</text>
</comment>
<sequence length="98" mass="11168">MNVEEYLSQNKKAIAQQCEAIADSGSKAIITAKKNGETYVHKVTSVEEFTDTIPDDEFFKTMRDGIANAVKHRVIPIVVFEEQKAQIIDFPEYFKLKK</sequence>
<gene>
    <name evidence="1" type="ORF">I4641_22375</name>
</gene>
<dbReference type="AlphaFoldDB" id="A0A964FIA1"/>
<accession>A0A964FIA1</accession>
<reference evidence="1" key="1">
    <citation type="journal article" date="2021" name="Antonie Van Leeuwenhoek">
        <title>Draft genome and description of Waterburya agarophytonicola gen. nov. sp. nov. (Pleurocapsales, Cyanobacteria): a seaweed symbiont.</title>
        <authorList>
            <person name="Bonthond G."/>
            <person name="Shalygin S."/>
            <person name="Bayer T."/>
            <person name="Weinberger F."/>
        </authorList>
    </citation>
    <scope>NUCLEOTIDE SEQUENCE</scope>
    <source>
        <strain evidence="1">KI4</strain>
    </source>
</reference>
<dbReference type="EMBL" id="JADWDC010000104">
    <property type="protein sequence ID" value="MCC0179697.1"/>
    <property type="molecule type" value="Genomic_DNA"/>
</dbReference>